<dbReference type="GO" id="GO:0003924">
    <property type="term" value="F:GTPase activity"/>
    <property type="evidence" value="ECO:0007669"/>
    <property type="project" value="InterPro"/>
</dbReference>
<dbReference type="Gene3D" id="3.40.50.300">
    <property type="entry name" value="P-loop containing nucleotide triphosphate hydrolases"/>
    <property type="match status" value="1"/>
</dbReference>
<dbReference type="InterPro" id="IPR001806">
    <property type="entry name" value="Small_GTPase"/>
</dbReference>
<dbReference type="AlphaFoldDB" id="A0A9P6KAZ5"/>
<dbReference type="InterPro" id="IPR020849">
    <property type="entry name" value="Small_GTPase_Ras-type"/>
</dbReference>
<organism evidence="4 5">
    <name type="scientific">Lunasporangiospora selenospora</name>
    <dbReference type="NCBI Taxonomy" id="979761"/>
    <lineage>
        <taxon>Eukaryota</taxon>
        <taxon>Fungi</taxon>
        <taxon>Fungi incertae sedis</taxon>
        <taxon>Mucoromycota</taxon>
        <taxon>Mortierellomycotina</taxon>
        <taxon>Mortierellomycetes</taxon>
        <taxon>Mortierellales</taxon>
        <taxon>Mortierellaceae</taxon>
        <taxon>Lunasporangiospora</taxon>
    </lineage>
</organism>
<evidence type="ECO:0008006" key="6">
    <source>
        <dbReference type="Google" id="ProtNLM"/>
    </source>
</evidence>
<dbReference type="InterPro" id="IPR027417">
    <property type="entry name" value="P-loop_NTPase"/>
</dbReference>
<dbReference type="PRINTS" id="PR00449">
    <property type="entry name" value="RASTRNSFRMNG"/>
</dbReference>
<dbReference type="PROSITE" id="PS51419">
    <property type="entry name" value="RAB"/>
    <property type="match status" value="1"/>
</dbReference>
<gene>
    <name evidence="4" type="ORF">BGW38_006021</name>
</gene>
<feature type="non-terminal residue" evidence="4">
    <location>
        <position position="1"/>
    </location>
</feature>
<comment type="caution">
    <text evidence="4">The sequence shown here is derived from an EMBL/GenBank/DDBJ whole genome shotgun (WGS) entry which is preliminary data.</text>
</comment>
<proteinExistence type="predicted"/>
<dbReference type="SMART" id="SM00173">
    <property type="entry name" value="RAS"/>
    <property type="match status" value="1"/>
</dbReference>
<evidence type="ECO:0000256" key="2">
    <source>
        <dbReference type="ARBA" id="ARBA00023134"/>
    </source>
</evidence>
<dbReference type="PROSITE" id="PS51421">
    <property type="entry name" value="RAS"/>
    <property type="match status" value="1"/>
</dbReference>
<dbReference type="EMBL" id="JAABOA010003834">
    <property type="protein sequence ID" value="KAF9578273.1"/>
    <property type="molecule type" value="Genomic_DNA"/>
</dbReference>
<dbReference type="GO" id="GO:0016020">
    <property type="term" value="C:membrane"/>
    <property type="evidence" value="ECO:0007669"/>
    <property type="project" value="InterPro"/>
</dbReference>
<sequence length="141" mass="15884">MGSFQELVGFRDQIWRAKESEYVPMVIAANKCDLTQEREVDIEVGQEFARMSNALYIETSAKTGINIHETILVLVQEIVKSRERMQRQFMTVDLKDELPSPAKARPYAKGTFSSSMTSRDKGATSMAEDDVESDGRDRKGG</sequence>
<feature type="region of interest" description="Disordered" evidence="3">
    <location>
        <begin position="100"/>
        <end position="141"/>
    </location>
</feature>
<evidence type="ECO:0000313" key="5">
    <source>
        <dbReference type="Proteomes" id="UP000780801"/>
    </source>
</evidence>
<dbReference type="Pfam" id="PF00071">
    <property type="entry name" value="Ras"/>
    <property type="match status" value="1"/>
</dbReference>
<dbReference type="GO" id="GO:0007165">
    <property type="term" value="P:signal transduction"/>
    <property type="evidence" value="ECO:0007669"/>
    <property type="project" value="InterPro"/>
</dbReference>
<keyword evidence="2" id="KW-0342">GTP-binding</keyword>
<protein>
    <recommendedName>
        <fullName evidence="6">Ras family protein</fullName>
    </recommendedName>
</protein>
<dbReference type="SUPFAM" id="SSF52540">
    <property type="entry name" value="P-loop containing nucleoside triphosphate hydrolases"/>
    <property type="match status" value="1"/>
</dbReference>
<evidence type="ECO:0000256" key="3">
    <source>
        <dbReference type="SAM" id="MobiDB-lite"/>
    </source>
</evidence>
<dbReference type="OrthoDB" id="5976022at2759"/>
<name>A0A9P6KAZ5_9FUNG</name>
<evidence type="ECO:0000313" key="4">
    <source>
        <dbReference type="EMBL" id="KAF9578273.1"/>
    </source>
</evidence>
<dbReference type="GO" id="GO:0005525">
    <property type="term" value="F:GTP binding"/>
    <property type="evidence" value="ECO:0007669"/>
    <property type="project" value="UniProtKB-KW"/>
</dbReference>
<dbReference type="SMART" id="SM00175">
    <property type="entry name" value="RAB"/>
    <property type="match status" value="1"/>
</dbReference>
<dbReference type="Proteomes" id="UP000780801">
    <property type="component" value="Unassembled WGS sequence"/>
</dbReference>
<keyword evidence="5" id="KW-1185">Reference proteome</keyword>
<accession>A0A9P6KAZ5</accession>
<dbReference type="PANTHER" id="PTHR24070">
    <property type="entry name" value="RAS, DI-RAS, AND RHEB FAMILY MEMBERS OF SMALL GTPASE SUPERFAMILY"/>
    <property type="match status" value="1"/>
</dbReference>
<keyword evidence="1" id="KW-0547">Nucleotide-binding</keyword>
<evidence type="ECO:0000256" key="1">
    <source>
        <dbReference type="ARBA" id="ARBA00022741"/>
    </source>
</evidence>
<reference evidence="4" key="1">
    <citation type="journal article" date="2020" name="Fungal Divers.">
        <title>Resolving the Mortierellaceae phylogeny through synthesis of multi-gene phylogenetics and phylogenomics.</title>
        <authorList>
            <person name="Vandepol N."/>
            <person name="Liber J."/>
            <person name="Desiro A."/>
            <person name="Na H."/>
            <person name="Kennedy M."/>
            <person name="Barry K."/>
            <person name="Grigoriev I.V."/>
            <person name="Miller A.N."/>
            <person name="O'Donnell K."/>
            <person name="Stajich J.E."/>
            <person name="Bonito G."/>
        </authorList>
    </citation>
    <scope>NUCLEOTIDE SEQUENCE</scope>
    <source>
        <strain evidence="4">KOD1015</strain>
    </source>
</reference>